<feature type="transmembrane region" description="Helical" evidence="7">
    <location>
        <begin position="452"/>
        <end position="472"/>
    </location>
</feature>
<dbReference type="HOGENOM" id="CLU_000960_2_6_11"/>
<dbReference type="GO" id="GO:0022857">
    <property type="term" value="F:transmembrane transporter activity"/>
    <property type="evidence" value="ECO:0007669"/>
    <property type="project" value="InterPro"/>
</dbReference>
<dbReference type="KEGG" id="ksk:KSE_46130"/>
<feature type="transmembrane region" description="Helical" evidence="7">
    <location>
        <begin position="386"/>
        <end position="405"/>
    </location>
</feature>
<feature type="transmembrane region" description="Helical" evidence="7">
    <location>
        <begin position="77"/>
        <end position="97"/>
    </location>
</feature>
<evidence type="ECO:0000256" key="3">
    <source>
        <dbReference type="ARBA" id="ARBA00022989"/>
    </source>
</evidence>
<keyword evidence="5" id="KW-0046">Antibiotic resistance</keyword>
<reference evidence="9 10" key="1">
    <citation type="journal article" date="2010" name="DNA Res.">
        <title>Genome sequence of Kitasatospora setae NBRC 14216T: an evolutionary snapshot of the family Streptomycetaceae.</title>
        <authorList>
            <person name="Ichikawa N."/>
            <person name="Oguchi A."/>
            <person name="Ikeda H."/>
            <person name="Ishikawa J."/>
            <person name="Kitani S."/>
            <person name="Watanabe Y."/>
            <person name="Nakamura S."/>
            <person name="Katano Y."/>
            <person name="Kishi E."/>
            <person name="Sasagawa M."/>
            <person name="Ankai A."/>
            <person name="Fukui S."/>
            <person name="Hashimoto Y."/>
            <person name="Kamata S."/>
            <person name="Otoguro M."/>
            <person name="Tanikawa S."/>
            <person name="Nihira T."/>
            <person name="Horinouchi S."/>
            <person name="Ohnishi Y."/>
            <person name="Hayakawa M."/>
            <person name="Kuzuyama T."/>
            <person name="Arisawa A."/>
            <person name="Nomoto F."/>
            <person name="Miura H."/>
            <person name="Takahashi Y."/>
            <person name="Fujita N."/>
        </authorList>
    </citation>
    <scope>NUCLEOTIDE SEQUENCE [LARGE SCALE GENOMIC DNA]</scope>
    <source>
        <strain evidence="10">ATCC 33774 / DSM 43861 / JCM 3304 / KCC A-0304 / NBRC 14216 / KM-6054</strain>
    </source>
</reference>
<keyword evidence="3 7" id="KW-1133">Transmembrane helix</keyword>
<feature type="transmembrane region" description="Helical" evidence="7">
    <location>
        <begin position="136"/>
        <end position="154"/>
    </location>
</feature>
<feature type="region of interest" description="Disordered" evidence="6">
    <location>
        <begin position="1"/>
        <end position="35"/>
    </location>
</feature>
<evidence type="ECO:0000313" key="9">
    <source>
        <dbReference type="EMBL" id="BAJ30394.1"/>
    </source>
</evidence>
<keyword evidence="4 7" id="KW-0472">Membrane</keyword>
<dbReference type="InterPro" id="IPR020846">
    <property type="entry name" value="MFS_dom"/>
</dbReference>
<feature type="compositionally biased region" description="Low complexity" evidence="6">
    <location>
        <begin position="8"/>
        <end position="22"/>
    </location>
</feature>
<sequence>MPERGGRAVRSVSSARSAQRVPRVPPAPSGREPGLLSREHRAATACFTAVMFLAGFAALAVVPVLPTAVADLHGLTLFPLVAGGFVAASLLGGVLGGAWSDRSGARAPLAAATALTVATLLVSAAAGTVWQLAAGRFLDGLAAGAVAVAVNAAIGQAYPERLRARVLALMSTCWVVPSLVGPPLAGAVSALWSWRAVFYGLAALTALPALLLVLVLRRLPRPAAPAERPPRPPLLVAAAVSAGAAVAQYGVSGRDGRHLSAAAAGAAVLVVLAPRLLPAGTWRAVRGLPATVLLRGLGSGTFFTLEAYVPLMLVTERGVDPVVSGLAFTGSALAWAGASWAQGHLLDRVPRHRLVAVGALVLTGAVALAVLGTLPGLPALTAAPAMPLAAVGMGLAAPALTVLSLTHSPAGREGRTSGAMQTNQNLGQLGVLALASAVLNACLALGGGRLDGYRAAFALLLLPAALLAALAARARAD</sequence>
<evidence type="ECO:0000256" key="4">
    <source>
        <dbReference type="ARBA" id="ARBA00023136"/>
    </source>
</evidence>
<feature type="transmembrane region" description="Helical" evidence="7">
    <location>
        <begin position="258"/>
        <end position="277"/>
    </location>
</feature>
<gene>
    <name evidence="9" type="ordered locus">KSE_46130</name>
</gene>
<dbReference type="GO" id="GO:0005886">
    <property type="term" value="C:plasma membrane"/>
    <property type="evidence" value="ECO:0007669"/>
    <property type="project" value="UniProtKB-SubCell"/>
</dbReference>
<dbReference type="eggNOG" id="COG0477">
    <property type="taxonomic scope" value="Bacteria"/>
</dbReference>
<dbReference type="GO" id="GO:0046677">
    <property type="term" value="P:response to antibiotic"/>
    <property type="evidence" value="ECO:0007669"/>
    <property type="project" value="UniProtKB-KW"/>
</dbReference>
<dbReference type="AlphaFoldDB" id="E4NFW4"/>
<accession>E4NFW4</accession>
<feature type="transmembrane region" description="Helical" evidence="7">
    <location>
        <begin position="166"/>
        <end position="184"/>
    </location>
</feature>
<evidence type="ECO:0000256" key="2">
    <source>
        <dbReference type="ARBA" id="ARBA00022692"/>
    </source>
</evidence>
<proteinExistence type="predicted"/>
<feature type="transmembrane region" description="Helical" evidence="7">
    <location>
        <begin position="196"/>
        <end position="214"/>
    </location>
</feature>
<evidence type="ECO:0000256" key="5">
    <source>
        <dbReference type="ARBA" id="ARBA00023251"/>
    </source>
</evidence>
<comment type="subcellular location">
    <subcellularLocation>
        <location evidence="1">Cell membrane</location>
        <topology evidence="1">Multi-pass membrane protein</topology>
    </subcellularLocation>
</comment>
<evidence type="ECO:0000313" key="10">
    <source>
        <dbReference type="Proteomes" id="UP000007076"/>
    </source>
</evidence>
<dbReference type="PATRIC" id="fig|452652.3.peg.4600"/>
<feature type="transmembrane region" description="Helical" evidence="7">
    <location>
        <begin position="42"/>
        <end position="65"/>
    </location>
</feature>
<dbReference type="PANTHER" id="PTHR42718">
    <property type="entry name" value="MAJOR FACILITATOR SUPERFAMILY MULTIDRUG TRANSPORTER MFSC"/>
    <property type="match status" value="1"/>
</dbReference>
<feature type="transmembrane region" description="Helical" evidence="7">
    <location>
        <begin position="321"/>
        <end position="341"/>
    </location>
</feature>
<dbReference type="Gene3D" id="1.20.1250.20">
    <property type="entry name" value="MFS general substrate transporter like domains"/>
    <property type="match status" value="1"/>
</dbReference>
<organism evidence="9 10">
    <name type="scientific">Kitasatospora setae (strain ATCC 33774 / DSM 43861 / JCM 3304 / KCC A-0304 / NBRC 14216 / KM-6054)</name>
    <name type="common">Streptomyces setae</name>
    <dbReference type="NCBI Taxonomy" id="452652"/>
    <lineage>
        <taxon>Bacteria</taxon>
        <taxon>Bacillati</taxon>
        <taxon>Actinomycetota</taxon>
        <taxon>Actinomycetes</taxon>
        <taxon>Kitasatosporales</taxon>
        <taxon>Streptomycetaceae</taxon>
        <taxon>Kitasatospora</taxon>
    </lineage>
</organism>
<name>E4NFW4_KITSK</name>
<dbReference type="InterPro" id="IPR011701">
    <property type="entry name" value="MFS"/>
</dbReference>
<feature type="transmembrane region" description="Helical" evidence="7">
    <location>
        <begin position="234"/>
        <end position="252"/>
    </location>
</feature>
<dbReference type="PANTHER" id="PTHR42718:SF35">
    <property type="entry name" value="BLL0718 PROTEIN"/>
    <property type="match status" value="1"/>
</dbReference>
<dbReference type="Proteomes" id="UP000007076">
    <property type="component" value="Chromosome"/>
</dbReference>
<protein>
    <submittedName>
        <fullName evidence="9">Putative drug resistance protein</fullName>
    </submittedName>
</protein>
<feature type="transmembrane region" description="Helical" evidence="7">
    <location>
        <begin position="353"/>
        <end position="374"/>
    </location>
</feature>
<dbReference type="RefSeq" id="WP_014137693.1">
    <property type="nucleotide sequence ID" value="NC_016109.1"/>
</dbReference>
<feature type="domain" description="Major facilitator superfamily (MFS) profile" evidence="8">
    <location>
        <begin position="43"/>
        <end position="475"/>
    </location>
</feature>
<dbReference type="SUPFAM" id="SSF103473">
    <property type="entry name" value="MFS general substrate transporter"/>
    <property type="match status" value="1"/>
</dbReference>
<feature type="transmembrane region" description="Helical" evidence="7">
    <location>
        <begin position="289"/>
        <end position="309"/>
    </location>
</feature>
<dbReference type="InterPro" id="IPR036259">
    <property type="entry name" value="MFS_trans_sf"/>
</dbReference>
<feature type="transmembrane region" description="Helical" evidence="7">
    <location>
        <begin position="426"/>
        <end position="446"/>
    </location>
</feature>
<evidence type="ECO:0000256" key="1">
    <source>
        <dbReference type="ARBA" id="ARBA00004651"/>
    </source>
</evidence>
<dbReference type="PROSITE" id="PS50850">
    <property type="entry name" value="MFS"/>
    <property type="match status" value="1"/>
</dbReference>
<evidence type="ECO:0000259" key="8">
    <source>
        <dbReference type="PROSITE" id="PS50850"/>
    </source>
</evidence>
<feature type="transmembrane region" description="Helical" evidence="7">
    <location>
        <begin position="109"/>
        <end position="130"/>
    </location>
</feature>
<dbReference type="Pfam" id="PF07690">
    <property type="entry name" value="MFS_1"/>
    <property type="match status" value="1"/>
</dbReference>
<keyword evidence="2 7" id="KW-0812">Transmembrane</keyword>
<dbReference type="EMBL" id="AP010968">
    <property type="protein sequence ID" value="BAJ30394.1"/>
    <property type="molecule type" value="Genomic_DNA"/>
</dbReference>
<evidence type="ECO:0000256" key="6">
    <source>
        <dbReference type="SAM" id="MobiDB-lite"/>
    </source>
</evidence>
<evidence type="ECO:0000256" key="7">
    <source>
        <dbReference type="SAM" id="Phobius"/>
    </source>
</evidence>
<keyword evidence="10" id="KW-1185">Reference proteome</keyword>